<comment type="caution">
    <text evidence="2">The sequence shown here is derived from an EMBL/GenBank/DDBJ whole genome shotgun (WGS) entry which is preliminary data.</text>
</comment>
<gene>
    <name evidence="2" type="ORF">HanXRQr2_Chr04g0147001</name>
</gene>
<feature type="signal peptide" evidence="1">
    <location>
        <begin position="1"/>
        <end position="17"/>
    </location>
</feature>
<protein>
    <submittedName>
        <fullName evidence="2">Uncharacterized protein</fullName>
    </submittedName>
</protein>
<organism evidence="2 3">
    <name type="scientific">Helianthus annuus</name>
    <name type="common">Common sunflower</name>
    <dbReference type="NCBI Taxonomy" id="4232"/>
    <lineage>
        <taxon>Eukaryota</taxon>
        <taxon>Viridiplantae</taxon>
        <taxon>Streptophyta</taxon>
        <taxon>Embryophyta</taxon>
        <taxon>Tracheophyta</taxon>
        <taxon>Spermatophyta</taxon>
        <taxon>Magnoliopsida</taxon>
        <taxon>eudicotyledons</taxon>
        <taxon>Gunneridae</taxon>
        <taxon>Pentapetalae</taxon>
        <taxon>asterids</taxon>
        <taxon>campanulids</taxon>
        <taxon>Asterales</taxon>
        <taxon>Asteraceae</taxon>
        <taxon>Asteroideae</taxon>
        <taxon>Heliantheae alliance</taxon>
        <taxon>Heliantheae</taxon>
        <taxon>Helianthus</taxon>
    </lineage>
</organism>
<sequence length="50" mass="5729">MLLIPLFNLVNLLCVEGGVTVVEEEDKVGCGWVPQIKRKLTSIHYKRLFE</sequence>
<accession>A0A9K3NQ21</accession>
<evidence type="ECO:0000313" key="2">
    <source>
        <dbReference type="EMBL" id="KAF5808579.1"/>
    </source>
</evidence>
<keyword evidence="1" id="KW-0732">Signal</keyword>
<evidence type="ECO:0000256" key="1">
    <source>
        <dbReference type="SAM" id="SignalP"/>
    </source>
</evidence>
<dbReference type="AlphaFoldDB" id="A0A9K3NQ21"/>
<dbReference type="Proteomes" id="UP000215914">
    <property type="component" value="Unassembled WGS sequence"/>
</dbReference>
<reference evidence="2" key="2">
    <citation type="submission" date="2020-06" db="EMBL/GenBank/DDBJ databases">
        <title>Helianthus annuus Genome sequencing and assembly Release 2.</title>
        <authorList>
            <person name="Gouzy J."/>
            <person name="Langlade N."/>
            <person name="Munos S."/>
        </authorList>
    </citation>
    <scope>NUCLEOTIDE SEQUENCE</scope>
    <source>
        <tissue evidence="2">Leaves</tissue>
    </source>
</reference>
<reference evidence="2" key="1">
    <citation type="journal article" date="2017" name="Nature">
        <title>The sunflower genome provides insights into oil metabolism, flowering and Asterid evolution.</title>
        <authorList>
            <person name="Badouin H."/>
            <person name="Gouzy J."/>
            <person name="Grassa C.J."/>
            <person name="Murat F."/>
            <person name="Staton S.E."/>
            <person name="Cottret L."/>
            <person name="Lelandais-Briere C."/>
            <person name="Owens G.L."/>
            <person name="Carrere S."/>
            <person name="Mayjonade B."/>
            <person name="Legrand L."/>
            <person name="Gill N."/>
            <person name="Kane N.C."/>
            <person name="Bowers J.E."/>
            <person name="Hubner S."/>
            <person name="Bellec A."/>
            <person name="Berard A."/>
            <person name="Berges H."/>
            <person name="Blanchet N."/>
            <person name="Boniface M.C."/>
            <person name="Brunel D."/>
            <person name="Catrice O."/>
            <person name="Chaidir N."/>
            <person name="Claudel C."/>
            <person name="Donnadieu C."/>
            <person name="Faraut T."/>
            <person name="Fievet G."/>
            <person name="Helmstetter N."/>
            <person name="King M."/>
            <person name="Knapp S.J."/>
            <person name="Lai Z."/>
            <person name="Le Paslier M.C."/>
            <person name="Lippi Y."/>
            <person name="Lorenzon L."/>
            <person name="Mandel J.R."/>
            <person name="Marage G."/>
            <person name="Marchand G."/>
            <person name="Marquand E."/>
            <person name="Bret-Mestries E."/>
            <person name="Morien E."/>
            <person name="Nambeesan S."/>
            <person name="Nguyen T."/>
            <person name="Pegot-Espagnet P."/>
            <person name="Pouilly N."/>
            <person name="Raftis F."/>
            <person name="Sallet E."/>
            <person name="Schiex T."/>
            <person name="Thomas J."/>
            <person name="Vandecasteele C."/>
            <person name="Vares D."/>
            <person name="Vear F."/>
            <person name="Vautrin S."/>
            <person name="Crespi M."/>
            <person name="Mangin B."/>
            <person name="Burke J.M."/>
            <person name="Salse J."/>
            <person name="Munos S."/>
            <person name="Vincourt P."/>
            <person name="Rieseberg L.H."/>
            <person name="Langlade N.B."/>
        </authorList>
    </citation>
    <scope>NUCLEOTIDE SEQUENCE</scope>
    <source>
        <tissue evidence="2">Leaves</tissue>
    </source>
</reference>
<evidence type="ECO:0000313" key="3">
    <source>
        <dbReference type="Proteomes" id="UP000215914"/>
    </source>
</evidence>
<dbReference type="Gramene" id="mRNA:HanXRQr2_Chr04g0147001">
    <property type="protein sequence ID" value="mRNA:HanXRQr2_Chr04g0147001"/>
    <property type="gene ID" value="HanXRQr2_Chr04g0147001"/>
</dbReference>
<name>A0A9K3NQ21_HELAN</name>
<keyword evidence="3" id="KW-1185">Reference proteome</keyword>
<proteinExistence type="predicted"/>
<dbReference type="EMBL" id="MNCJ02000319">
    <property type="protein sequence ID" value="KAF5808579.1"/>
    <property type="molecule type" value="Genomic_DNA"/>
</dbReference>
<feature type="chain" id="PRO_5039922221" evidence="1">
    <location>
        <begin position="18"/>
        <end position="50"/>
    </location>
</feature>